<comment type="subcellular location">
    <subcellularLocation>
        <location evidence="1">Cell membrane</location>
        <topology evidence="1">Multi-pass membrane protein</topology>
    </subcellularLocation>
</comment>
<dbReference type="InterPro" id="IPR038731">
    <property type="entry name" value="RgtA/B/C-like"/>
</dbReference>
<feature type="transmembrane region" description="Helical" evidence="8">
    <location>
        <begin position="294"/>
        <end position="320"/>
    </location>
</feature>
<evidence type="ECO:0000256" key="2">
    <source>
        <dbReference type="ARBA" id="ARBA00022475"/>
    </source>
</evidence>
<keyword evidence="2" id="KW-1003">Cell membrane</keyword>
<dbReference type="GO" id="GO:0005886">
    <property type="term" value="C:plasma membrane"/>
    <property type="evidence" value="ECO:0007669"/>
    <property type="project" value="UniProtKB-SubCell"/>
</dbReference>
<proteinExistence type="predicted"/>
<dbReference type="SMART" id="SM00014">
    <property type="entry name" value="acidPPc"/>
    <property type="match status" value="1"/>
</dbReference>
<feature type="non-terminal residue" evidence="10">
    <location>
        <position position="1"/>
    </location>
</feature>
<protein>
    <submittedName>
        <fullName evidence="10">Glycosyl transferase family 39</fullName>
    </submittedName>
</protein>
<feature type="transmembrane region" description="Helical" evidence="8">
    <location>
        <begin position="511"/>
        <end position="533"/>
    </location>
</feature>
<feature type="transmembrane region" description="Helical" evidence="8">
    <location>
        <begin position="80"/>
        <end position="108"/>
    </location>
</feature>
<evidence type="ECO:0000256" key="8">
    <source>
        <dbReference type="SAM" id="Phobius"/>
    </source>
</evidence>
<dbReference type="AlphaFoldDB" id="T0ZKJ5"/>
<dbReference type="InterPro" id="IPR050297">
    <property type="entry name" value="LipidA_mod_glycosyltrf_83"/>
</dbReference>
<dbReference type="Pfam" id="PF13231">
    <property type="entry name" value="PMT_2"/>
    <property type="match status" value="1"/>
</dbReference>
<name>T0ZKJ5_9ZZZZ</name>
<dbReference type="Pfam" id="PF01569">
    <property type="entry name" value="PAP2"/>
    <property type="match status" value="1"/>
</dbReference>
<dbReference type="EMBL" id="AUZX01015366">
    <property type="protein sequence ID" value="EQD29254.1"/>
    <property type="molecule type" value="Genomic_DNA"/>
</dbReference>
<reference evidence="10" key="1">
    <citation type="submission" date="2013-08" db="EMBL/GenBank/DDBJ databases">
        <authorList>
            <person name="Mendez C."/>
            <person name="Richter M."/>
            <person name="Ferrer M."/>
            <person name="Sanchez J."/>
        </authorList>
    </citation>
    <scope>NUCLEOTIDE SEQUENCE</scope>
</reference>
<dbReference type="GO" id="GO:0010041">
    <property type="term" value="P:response to iron(III) ion"/>
    <property type="evidence" value="ECO:0007669"/>
    <property type="project" value="TreeGrafter"/>
</dbReference>
<dbReference type="InterPro" id="IPR036938">
    <property type="entry name" value="PAP2/HPO_sf"/>
</dbReference>
<dbReference type="GO" id="GO:0016763">
    <property type="term" value="F:pentosyltransferase activity"/>
    <property type="evidence" value="ECO:0007669"/>
    <property type="project" value="TreeGrafter"/>
</dbReference>
<evidence type="ECO:0000256" key="3">
    <source>
        <dbReference type="ARBA" id="ARBA00022676"/>
    </source>
</evidence>
<dbReference type="PANTHER" id="PTHR33908">
    <property type="entry name" value="MANNOSYLTRANSFERASE YKCB-RELATED"/>
    <property type="match status" value="1"/>
</dbReference>
<evidence type="ECO:0000313" key="10">
    <source>
        <dbReference type="EMBL" id="EQD29254.1"/>
    </source>
</evidence>
<dbReference type="PANTHER" id="PTHR33908:SF3">
    <property type="entry name" value="UNDECAPRENYL PHOSPHATE-ALPHA-4-AMINO-4-DEOXY-L-ARABINOSE ARABINOSYL TRANSFERASE"/>
    <property type="match status" value="1"/>
</dbReference>
<dbReference type="InterPro" id="IPR000326">
    <property type="entry name" value="PAP2/HPO"/>
</dbReference>
<evidence type="ECO:0000259" key="9">
    <source>
        <dbReference type="SMART" id="SM00014"/>
    </source>
</evidence>
<gene>
    <name evidence="10" type="ORF">B1A_20805</name>
</gene>
<dbReference type="GO" id="GO:0008610">
    <property type="term" value="P:lipid biosynthetic process"/>
    <property type="evidence" value="ECO:0007669"/>
    <property type="project" value="UniProtKB-ARBA"/>
</dbReference>
<keyword evidence="5 8" id="KW-0812">Transmembrane</keyword>
<feature type="transmembrane region" description="Helical" evidence="8">
    <location>
        <begin position="51"/>
        <end position="68"/>
    </location>
</feature>
<evidence type="ECO:0000256" key="4">
    <source>
        <dbReference type="ARBA" id="ARBA00022679"/>
    </source>
</evidence>
<feature type="transmembrane region" description="Helical" evidence="8">
    <location>
        <begin position="608"/>
        <end position="626"/>
    </location>
</feature>
<evidence type="ECO:0000256" key="5">
    <source>
        <dbReference type="ARBA" id="ARBA00022692"/>
    </source>
</evidence>
<keyword evidence="4 10" id="KW-0808">Transferase</keyword>
<reference evidence="10" key="2">
    <citation type="journal article" date="2014" name="ISME J.">
        <title>Microbial stratification in low pH oxic and suboxic macroscopic growths along an acid mine drainage.</title>
        <authorList>
            <person name="Mendez-Garcia C."/>
            <person name="Mesa V."/>
            <person name="Sprenger R.R."/>
            <person name="Richter M."/>
            <person name="Diez M.S."/>
            <person name="Solano J."/>
            <person name="Bargiela R."/>
            <person name="Golyshina O.V."/>
            <person name="Manteca A."/>
            <person name="Ramos J.L."/>
            <person name="Gallego J.R."/>
            <person name="Llorente I."/>
            <person name="Martins Dos Santos V.A."/>
            <person name="Jensen O.N."/>
            <person name="Pelaez A.I."/>
            <person name="Sanchez J."/>
            <person name="Ferrer M."/>
        </authorList>
    </citation>
    <scope>NUCLEOTIDE SEQUENCE</scope>
</reference>
<accession>T0ZKJ5</accession>
<evidence type="ECO:0000256" key="1">
    <source>
        <dbReference type="ARBA" id="ARBA00004651"/>
    </source>
</evidence>
<organism evidence="10">
    <name type="scientific">mine drainage metagenome</name>
    <dbReference type="NCBI Taxonomy" id="410659"/>
    <lineage>
        <taxon>unclassified sequences</taxon>
        <taxon>metagenomes</taxon>
        <taxon>ecological metagenomes</taxon>
    </lineage>
</organism>
<feature type="transmembrane region" description="Helical" evidence="8">
    <location>
        <begin position="202"/>
        <end position="220"/>
    </location>
</feature>
<feature type="transmembrane region" description="Helical" evidence="8">
    <location>
        <begin position="584"/>
        <end position="602"/>
    </location>
</feature>
<feature type="non-terminal residue" evidence="10">
    <location>
        <position position="668"/>
    </location>
</feature>
<keyword evidence="6 8" id="KW-1133">Transmembrane helix</keyword>
<feature type="transmembrane region" description="Helical" evidence="8">
    <location>
        <begin position="553"/>
        <end position="572"/>
    </location>
</feature>
<keyword evidence="7 8" id="KW-0472">Membrane</keyword>
<evidence type="ECO:0000256" key="7">
    <source>
        <dbReference type="ARBA" id="ARBA00023136"/>
    </source>
</evidence>
<dbReference type="Gene3D" id="1.20.144.10">
    <property type="entry name" value="Phosphatidic acid phosphatase type 2/haloperoxidase"/>
    <property type="match status" value="1"/>
</dbReference>
<feature type="domain" description="Phosphatidic acid phosphatase type 2/haloperoxidase" evidence="9">
    <location>
        <begin position="511"/>
        <end position="623"/>
    </location>
</feature>
<dbReference type="SUPFAM" id="SSF48317">
    <property type="entry name" value="Acid phosphatase/Vanadium-dependent haloperoxidase"/>
    <property type="match status" value="1"/>
</dbReference>
<keyword evidence="3" id="KW-0328">Glycosyltransferase</keyword>
<comment type="caution">
    <text evidence="10">The sequence shown here is derived from an EMBL/GenBank/DDBJ whole genome shotgun (WGS) entry which is preliminary data.</text>
</comment>
<feature type="transmembrane region" description="Helical" evidence="8">
    <location>
        <begin position="638"/>
        <end position="654"/>
    </location>
</feature>
<feature type="transmembrane region" description="Helical" evidence="8">
    <location>
        <begin position="332"/>
        <end position="354"/>
    </location>
</feature>
<evidence type="ECO:0000256" key="6">
    <source>
        <dbReference type="ARBA" id="ARBA00022989"/>
    </source>
</evidence>
<sequence length="668" mass="74890">FPSLLACLLWMLVLGRFARQHWGPEAGALATLLCATSLGVTVSAHAAAMDGVLCLLITLAQLDIYLAWKTQDPWAERRTWLWMALGFLAKGPVAVVVPALTSFLFYGFQKEWRRWFRSAFNGWGWLIFCALALPWYVLQYRLMGARFIDYFLWRENLGRLTGTLQGHGGSVLYYLPVLLVIAWPHTPLLLKSLGEGWRDRATPLTQFLLLWFVTVFILFSLAHTKLPHYLLIGLPPLFLLMAQYRHSLKHSWSLWLPWLIMPALVVSLPFVVQYQAQSTANPYLRALFLQGPDIFTGGWWASVASLVMLCVLLGFVILRVRPIPTDLSTRSLALGVTGVMSTLMLTTVFMPVAARLQQTPVRVLAQWARHHPVPIVADDRMPSFAVYSGKATINRPAHAGDWVFIRADHLSELPPYCRPARHGRSLSGSNPTPMTPPLFSSRTLWRWTFPLVCLGLAVEVALTCTNLPLFEVLHRLFSFLPPLMWTHWTALGDSALLPLILFPWWRRRPDLLWAALLASLLAFLFSHGLKHWIDAPRPPAVLTVTVIGPRLLHGSFPSGHTTAIFTLVALLIHGLPLRASGMRWTLILMGLAVGASRIALGVHWPLDVLVGAAGGWLCALAGLAWAQRWTWGTNQGRWLPLLVLLMLAAFALFRRSEGLPGVFWSEKA</sequence>
<feature type="transmembrane region" description="Helical" evidence="8">
    <location>
        <begin position="254"/>
        <end position="274"/>
    </location>
</feature>
<feature type="transmembrane region" description="Helical" evidence="8">
    <location>
        <begin position="485"/>
        <end position="504"/>
    </location>
</feature>
<feature type="transmembrane region" description="Helical" evidence="8">
    <location>
        <begin position="120"/>
        <end position="138"/>
    </location>
</feature>
<feature type="transmembrane region" description="Helical" evidence="8">
    <location>
        <begin position="171"/>
        <end position="190"/>
    </location>
</feature>